<proteinExistence type="predicted"/>
<evidence type="ECO:0000313" key="5">
    <source>
        <dbReference type="EMBL" id="VUZ52863.1"/>
    </source>
</evidence>
<dbReference type="WBParaSite" id="HDID_0000110301-mRNA-1">
    <property type="protein sequence ID" value="HDID_0000110301-mRNA-1"/>
    <property type="gene ID" value="HDID_0000110301"/>
</dbReference>
<dbReference type="InterPro" id="IPR015449">
    <property type="entry name" value="K_chnl_Ca-activ_SK"/>
</dbReference>
<dbReference type="OrthoDB" id="73653at2759"/>
<dbReference type="GO" id="GO:0016286">
    <property type="term" value="F:small conductance calcium-activated potassium channel activity"/>
    <property type="evidence" value="ECO:0007669"/>
    <property type="project" value="InterPro"/>
</dbReference>
<dbReference type="EMBL" id="CABIJS010000532">
    <property type="protein sequence ID" value="VUZ52863.1"/>
    <property type="molecule type" value="Genomic_DNA"/>
</dbReference>
<feature type="region of interest" description="Disordered" evidence="1">
    <location>
        <begin position="398"/>
        <end position="436"/>
    </location>
</feature>
<dbReference type="AlphaFoldDB" id="A0A158QC81"/>
<reference evidence="5 7" key="3">
    <citation type="submission" date="2019-07" db="EMBL/GenBank/DDBJ databases">
        <authorList>
            <person name="Jastrzebski P J."/>
            <person name="Paukszto L."/>
            <person name="Jastrzebski P J."/>
        </authorList>
    </citation>
    <scope>NUCLEOTIDE SEQUENCE [LARGE SCALE GENOMIC DNA]</scope>
    <source>
        <strain evidence="5 7">WMS-il1</strain>
    </source>
</reference>
<dbReference type="Pfam" id="PF18999">
    <property type="entry name" value="DUF5728"/>
    <property type="match status" value="1"/>
</dbReference>
<feature type="region of interest" description="Disordered" evidence="1">
    <location>
        <begin position="1"/>
        <end position="23"/>
    </location>
</feature>
<reference evidence="4 6" key="2">
    <citation type="submission" date="2018-11" db="EMBL/GenBank/DDBJ databases">
        <authorList>
            <consortium name="Pathogen Informatics"/>
        </authorList>
    </citation>
    <scope>NUCLEOTIDE SEQUENCE [LARGE SCALE GENOMIC DNA]</scope>
</reference>
<dbReference type="Pfam" id="PF19000">
    <property type="entry name" value="DUF5729"/>
    <property type="match status" value="1"/>
</dbReference>
<name>A0A158QC81_HYMDI</name>
<dbReference type="Proteomes" id="UP000321570">
    <property type="component" value="Unassembled WGS sequence"/>
</dbReference>
<accession>A0A158QC81</accession>
<evidence type="ECO:0000313" key="8">
    <source>
        <dbReference type="WBParaSite" id="HDID_0000110301-mRNA-1"/>
    </source>
</evidence>
<evidence type="ECO:0000256" key="1">
    <source>
        <dbReference type="SAM" id="MobiDB-lite"/>
    </source>
</evidence>
<feature type="compositionally biased region" description="Polar residues" evidence="1">
    <location>
        <begin position="398"/>
        <end position="408"/>
    </location>
</feature>
<dbReference type="InterPro" id="IPR043786">
    <property type="entry name" value="DUF5728"/>
</dbReference>
<feature type="region of interest" description="Disordered" evidence="1">
    <location>
        <begin position="64"/>
        <end position="104"/>
    </location>
</feature>
<reference evidence="8" key="1">
    <citation type="submission" date="2016-04" db="UniProtKB">
        <authorList>
            <consortium name="WormBaseParasite"/>
        </authorList>
    </citation>
    <scope>IDENTIFICATION</scope>
</reference>
<dbReference type="STRING" id="6216.A0A158QC81"/>
<feature type="compositionally biased region" description="Polar residues" evidence="1">
    <location>
        <begin position="93"/>
        <end position="104"/>
    </location>
</feature>
<dbReference type="EMBL" id="UYSG01000184">
    <property type="protein sequence ID" value="VDL18565.1"/>
    <property type="molecule type" value="Genomic_DNA"/>
</dbReference>
<feature type="region of interest" description="Disordered" evidence="1">
    <location>
        <begin position="476"/>
        <end position="500"/>
    </location>
</feature>
<feature type="compositionally biased region" description="Polar residues" evidence="1">
    <location>
        <begin position="66"/>
        <end position="76"/>
    </location>
</feature>
<evidence type="ECO:0000259" key="2">
    <source>
        <dbReference type="Pfam" id="PF18999"/>
    </source>
</evidence>
<protein>
    <submittedName>
        <fullName evidence="8">Protein tesmin/TSO1-like CXC 2</fullName>
    </submittedName>
</protein>
<sequence>MNTTDIEKLQLVPKKSQLTPPEGDCKLARINEIEGGETTPTTSPLPNPKSLEEFLFIETPSDAHIPSTSSYVSSRPATAGPAPRSTHVERISTAPSSSTFYKDSPSISPFHRPINSNISNAENRYPIYHSDTNIATLATPSPIIIRTSCQTDENSTEIVHPPPQGPNNNLNIRVKDRGISASLDDLQDVSFCLALENSHKSDNTDFLNPNTSMKKPFMFRTVSDSTEEGPISDMEMKRLGEKGAAASYIKKSRCHCCGDEMPTQLNVGSLCSHCSCPEGICSCHKHAVSVVNLPSLRKSRRTPGLDEISYDFMRASGAIAGFSQLRSVKGIKHDREKQGLSSTLSPAIAASLDTHGAVALLAASTRPRLIASMRKKSAKAHSSQEEVPVTQRATTWASSFDSGSNAQFTDEEYPRGGPLKTEEIPPVPPTSIQSSLANKPTIRRGSITPEAVSGVKGYKLSAGECEEYMNMFASGKNSTEQENTEDQEEDTLNNTDMTRPKRPYYCQKAQKFRTSWRTQSVETPSNVIDHGLAQDRSLTMVESQSDSESKSTGHGTGQERNAQVKVYLTRGSRNPVKTILVNHNANIVAANTDRLRARRQRTFLNRNQWRSVQLSPSHDPEMDRRAGERSYNASLCDSRESYVGHRFNRKPSYNHGTKKPLFWRNRSGSPFFSSLASTTDITKMRQLTKSSEAGPTSILKAQVSHRPSEMKGDEDSTCLEPIFTIRQRRIQAMQRHRSNYTSHNVGYRLGRRKKMFQQRSLVSDYSLGFAILGILLMIVENELASANVITKVTMFKLTLIFKQPVLVKWV</sequence>
<evidence type="ECO:0000313" key="4">
    <source>
        <dbReference type="EMBL" id="VDL18565.1"/>
    </source>
</evidence>
<dbReference type="Pfam" id="PF03530">
    <property type="entry name" value="SK_channel"/>
    <property type="match status" value="1"/>
</dbReference>
<dbReference type="InterPro" id="IPR043787">
    <property type="entry name" value="DUF5729"/>
</dbReference>
<feature type="domain" description="DUF5728" evidence="2">
    <location>
        <begin position="463"/>
        <end position="650"/>
    </location>
</feature>
<organism evidence="8">
    <name type="scientific">Hymenolepis diminuta</name>
    <name type="common">Rat tapeworm</name>
    <dbReference type="NCBI Taxonomy" id="6216"/>
    <lineage>
        <taxon>Eukaryota</taxon>
        <taxon>Metazoa</taxon>
        <taxon>Spiralia</taxon>
        <taxon>Lophotrochozoa</taxon>
        <taxon>Platyhelminthes</taxon>
        <taxon>Cestoda</taxon>
        <taxon>Eucestoda</taxon>
        <taxon>Cyclophyllidea</taxon>
        <taxon>Hymenolepididae</taxon>
        <taxon>Hymenolepis</taxon>
    </lineage>
</organism>
<evidence type="ECO:0000259" key="3">
    <source>
        <dbReference type="Pfam" id="PF19000"/>
    </source>
</evidence>
<dbReference type="PANTHER" id="PTHR10153">
    <property type="entry name" value="SMALL CONDUCTANCE CALCIUM-ACTIVATED POTASSIUM CHANNEL"/>
    <property type="match status" value="1"/>
</dbReference>
<keyword evidence="7" id="KW-1185">Reference proteome</keyword>
<dbReference type="Proteomes" id="UP000274504">
    <property type="component" value="Unassembled WGS sequence"/>
</dbReference>
<dbReference type="GO" id="GO:0016020">
    <property type="term" value="C:membrane"/>
    <property type="evidence" value="ECO:0007669"/>
    <property type="project" value="InterPro"/>
</dbReference>
<feature type="region of interest" description="Disordered" evidence="1">
    <location>
        <begin position="539"/>
        <end position="561"/>
    </location>
</feature>
<feature type="domain" description="DUF5729" evidence="3">
    <location>
        <begin position="321"/>
        <end position="461"/>
    </location>
</feature>
<gene>
    <name evidence="4" type="ORF">HDID_LOCUS1104</name>
    <name evidence="5" type="ORF">WMSIL1_LOCUS11243</name>
</gene>
<evidence type="ECO:0000313" key="6">
    <source>
        <dbReference type="Proteomes" id="UP000274504"/>
    </source>
</evidence>
<feature type="compositionally biased region" description="Acidic residues" evidence="1">
    <location>
        <begin position="482"/>
        <end position="491"/>
    </location>
</feature>
<evidence type="ECO:0000313" key="7">
    <source>
        <dbReference type="Proteomes" id="UP000321570"/>
    </source>
</evidence>